<evidence type="ECO:0000313" key="1">
    <source>
        <dbReference type="EMBL" id="ESS55787.1"/>
    </source>
</evidence>
<dbReference type="OrthoDB" id="10414899at2759"/>
<comment type="caution">
    <text evidence="1">The sequence shown here is derived from an EMBL/GenBank/DDBJ whole genome shotgun (WGS) entry which is preliminary data.</text>
</comment>
<reference evidence="1 2" key="1">
    <citation type="journal article" date="2014" name="Genome Announc.">
        <title>Trypanosoma cruzi Clone Dm28c Draft Genome Sequence.</title>
        <authorList>
            <person name="Grisard E.C."/>
            <person name="Teixeira S.M."/>
            <person name="de Almeida L.G."/>
            <person name="Stoco P.H."/>
            <person name="Gerber A.L."/>
            <person name="Talavera-Lopez C."/>
            <person name="Lima O.C."/>
            <person name="Andersson B."/>
            <person name="de Vasconcelos A.T."/>
        </authorList>
    </citation>
    <scope>NUCLEOTIDE SEQUENCE [LARGE SCALE GENOMIC DNA]</scope>
    <source>
        <strain evidence="1 2">Dm28c</strain>
    </source>
</reference>
<dbReference type="AlphaFoldDB" id="V5AQ64"/>
<accession>V5AQ64</accession>
<dbReference type="VEuPathDB" id="TriTrypDB:TCDM_12721"/>
<dbReference type="Proteomes" id="UP000017861">
    <property type="component" value="Unassembled WGS sequence"/>
</dbReference>
<gene>
    <name evidence="1" type="ORF">TCDM_12721</name>
</gene>
<name>V5AQ64_TRYCR</name>
<dbReference type="EMBL" id="AYLP01000670">
    <property type="protein sequence ID" value="ESS55787.1"/>
    <property type="molecule type" value="Genomic_DNA"/>
</dbReference>
<organism evidence="1 2">
    <name type="scientific">Trypanosoma cruzi Dm28c</name>
    <dbReference type="NCBI Taxonomy" id="1416333"/>
    <lineage>
        <taxon>Eukaryota</taxon>
        <taxon>Discoba</taxon>
        <taxon>Euglenozoa</taxon>
        <taxon>Kinetoplastea</taxon>
        <taxon>Metakinetoplastina</taxon>
        <taxon>Trypanosomatida</taxon>
        <taxon>Trypanosomatidae</taxon>
        <taxon>Trypanosoma</taxon>
        <taxon>Schizotrypanum</taxon>
    </lineage>
</organism>
<evidence type="ECO:0000313" key="2">
    <source>
        <dbReference type="Proteomes" id="UP000017861"/>
    </source>
</evidence>
<protein>
    <submittedName>
        <fullName evidence="1">Uncharacterized protein</fullName>
    </submittedName>
</protein>
<proteinExistence type="predicted"/>
<sequence>MHAEFHHSATPFKVLPKQSASDTVIGHTLPVDRRGNDADTKGITCTNVGGTNSQHSHTTLALSVHPTSRLKRPRQAPINKIMKREKQPPCRHFRAPQQRHQQQERASLCLQQCTFLCSWPLGALNTTRPSRAQKASITQVPFTFSTNGVAAMNHV</sequence>